<reference evidence="2 3" key="1">
    <citation type="journal article" date="2024" name="bioRxiv">
        <title>Comparative genomics of Cryptococcus and Kwoniella reveals pathogenesis evolution and contrasting karyotype dynamics via intercentromeric recombination or chromosome fusion.</title>
        <authorList>
            <person name="Coelho M.A."/>
            <person name="David-Palma M."/>
            <person name="Shea T."/>
            <person name="Bowers K."/>
            <person name="McGinley-Smith S."/>
            <person name="Mohammad A.W."/>
            <person name="Gnirke A."/>
            <person name="Yurkov A.M."/>
            <person name="Nowrousian M."/>
            <person name="Sun S."/>
            <person name="Cuomo C.A."/>
            <person name="Heitman J."/>
        </authorList>
    </citation>
    <scope>NUCLEOTIDE SEQUENCE [LARGE SCALE GENOMIC DNA]</scope>
    <source>
        <strain evidence="2 3">CBS 13917</strain>
    </source>
</reference>
<dbReference type="Proteomes" id="UP001388673">
    <property type="component" value="Unassembled WGS sequence"/>
</dbReference>
<gene>
    <name evidence="2" type="ORF">IAR55_003260</name>
</gene>
<evidence type="ECO:0000313" key="3">
    <source>
        <dbReference type="Proteomes" id="UP001388673"/>
    </source>
</evidence>
<dbReference type="KEGG" id="kne:92180518"/>
<evidence type="ECO:0000256" key="1">
    <source>
        <dbReference type="SAM" id="MobiDB-lite"/>
    </source>
</evidence>
<dbReference type="AlphaFoldDB" id="A0AAW0YYS3"/>
<protein>
    <submittedName>
        <fullName evidence="2">Uncharacterized protein</fullName>
    </submittedName>
</protein>
<feature type="region of interest" description="Disordered" evidence="1">
    <location>
        <begin position="262"/>
        <end position="314"/>
    </location>
</feature>
<dbReference type="EMBL" id="JBCAWK010000006">
    <property type="protein sequence ID" value="KAK8854521.1"/>
    <property type="molecule type" value="Genomic_DNA"/>
</dbReference>
<keyword evidence="3" id="KW-1185">Reference proteome</keyword>
<name>A0AAW0YYS3_9TREE</name>
<comment type="caution">
    <text evidence="2">The sequence shown here is derived from an EMBL/GenBank/DDBJ whole genome shotgun (WGS) entry which is preliminary data.</text>
</comment>
<accession>A0AAW0YYS3</accession>
<evidence type="ECO:0000313" key="2">
    <source>
        <dbReference type="EMBL" id="KAK8854521.1"/>
    </source>
</evidence>
<feature type="compositionally biased region" description="Polar residues" evidence="1">
    <location>
        <begin position="280"/>
        <end position="290"/>
    </location>
</feature>
<organism evidence="2 3">
    <name type="scientific">Kwoniella newhampshirensis</name>
    <dbReference type="NCBI Taxonomy" id="1651941"/>
    <lineage>
        <taxon>Eukaryota</taxon>
        <taxon>Fungi</taxon>
        <taxon>Dikarya</taxon>
        <taxon>Basidiomycota</taxon>
        <taxon>Agaricomycotina</taxon>
        <taxon>Tremellomycetes</taxon>
        <taxon>Tremellales</taxon>
        <taxon>Cryptococcaceae</taxon>
        <taxon>Kwoniella</taxon>
    </lineage>
</organism>
<dbReference type="RefSeq" id="XP_066802759.1">
    <property type="nucleotide sequence ID" value="XM_066946367.1"/>
</dbReference>
<dbReference type="GeneID" id="92180518"/>
<sequence length="372" mass="40972">MATSPERMCVVTRQKLPSDFLVSFRPTFFPSTSNSPPALHLLPDRVALPHASKMGKGSWISCHRGTIDQLQDSKGSRIGTLRQIPSLQVPPNLSKIVQDQLDSRVLYELEHLASKLETLTPRIKNRISTQDASEESGILGGGEEGGGGVVGDDVVLRRLFEDEVRGIKVGTEDLVTGGMIDPRHGGENIIALLDISVVKTGPLMNDTEPVVSSSQAFTPIPSIPLVSITCNPLSSRTTPQIPLYTLSTLFPRSTHSRINTAISSLLSTERKHARRKRLSRQTTHAQNDRLTMTPAPESTTSNTTSNRDSRSVQRHSDILALSSFPSHLRPRLSDDRVQNDIHAQRGSIGVPLAIALWRMRCFYGQAWEQERV</sequence>
<proteinExistence type="predicted"/>